<name>A0A2P2IIQ8_RHIMU</name>
<dbReference type="EMBL" id="GGEC01000627">
    <property type="protein sequence ID" value="MBW81110.1"/>
    <property type="molecule type" value="Transcribed_RNA"/>
</dbReference>
<reference evidence="1" key="1">
    <citation type="submission" date="2018-02" db="EMBL/GenBank/DDBJ databases">
        <title>Rhizophora mucronata_Transcriptome.</title>
        <authorList>
            <person name="Meera S.P."/>
            <person name="Sreeshan A."/>
            <person name="Augustine A."/>
        </authorList>
    </citation>
    <scope>NUCLEOTIDE SEQUENCE</scope>
    <source>
        <tissue evidence="1">Leaf</tissue>
    </source>
</reference>
<organism evidence="1">
    <name type="scientific">Rhizophora mucronata</name>
    <name type="common">Asiatic mangrove</name>
    <dbReference type="NCBI Taxonomy" id="61149"/>
    <lineage>
        <taxon>Eukaryota</taxon>
        <taxon>Viridiplantae</taxon>
        <taxon>Streptophyta</taxon>
        <taxon>Embryophyta</taxon>
        <taxon>Tracheophyta</taxon>
        <taxon>Spermatophyta</taxon>
        <taxon>Magnoliopsida</taxon>
        <taxon>eudicotyledons</taxon>
        <taxon>Gunneridae</taxon>
        <taxon>Pentapetalae</taxon>
        <taxon>rosids</taxon>
        <taxon>fabids</taxon>
        <taxon>Malpighiales</taxon>
        <taxon>Rhizophoraceae</taxon>
        <taxon>Rhizophora</taxon>
    </lineage>
</organism>
<protein>
    <submittedName>
        <fullName evidence="1">Uncharacterized protein</fullName>
    </submittedName>
</protein>
<dbReference type="AlphaFoldDB" id="A0A2P2IIQ8"/>
<evidence type="ECO:0000313" key="1">
    <source>
        <dbReference type="EMBL" id="MBW81110.1"/>
    </source>
</evidence>
<accession>A0A2P2IIQ8</accession>
<proteinExistence type="predicted"/>
<sequence length="59" mass="6963">MATNFPYSRVHLSIKQLRTHLPQSLFLSITLWEEKDTLSTIRDEHIVRYIVILKPNADI</sequence>